<dbReference type="GO" id="GO:0046872">
    <property type="term" value="F:metal ion binding"/>
    <property type="evidence" value="ECO:0007669"/>
    <property type="project" value="UniProtKB-KW"/>
</dbReference>
<comment type="similarity">
    <text evidence="8">Belongs to the Bfd family.</text>
</comment>
<dbReference type="Proteomes" id="UP000249688">
    <property type="component" value="Unassembled WGS sequence"/>
</dbReference>
<comment type="caution">
    <text evidence="10">The sequence shown here is derived from an EMBL/GenBank/DDBJ whole genome shotgun (WGS) entry which is preliminary data.</text>
</comment>
<dbReference type="PANTHER" id="PTHR37424">
    <property type="entry name" value="BACTERIOFERRITIN-ASSOCIATED FERREDOXIN"/>
    <property type="match status" value="1"/>
</dbReference>
<feature type="domain" description="BFD-like [2Fe-2S]-binding" evidence="9">
    <location>
        <begin position="2"/>
        <end position="50"/>
    </location>
</feature>
<evidence type="ECO:0000313" key="11">
    <source>
        <dbReference type="Proteomes" id="UP000249688"/>
    </source>
</evidence>
<dbReference type="Gene3D" id="1.10.10.1100">
    <property type="entry name" value="BFD-like [2Fe-2S]-binding domain"/>
    <property type="match status" value="1"/>
</dbReference>
<evidence type="ECO:0000256" key="5">
    <source>
        <dbReference type="ARBA" id="ARBA00023004"/>
    </source>
</evidence>
<evidence type="ECO:0000256" key="3">
    <source>
        <dbReference type="ARBA" id="ARBA00022723"/>
    </source>
</evidence>
<dbReference type="InterPro" id="IPR041854">
    <property type="entry name" value="BFD-like_2Fe2S-bd_dom_sf"/>
</dbReference>
<proteinExistence type="inferred from homology"/>
<evidence type="ECO:0000313" key="10">
    <source>
        <dbReference type="EMBL" id="PZW37656.1"/>
    </source>
</evidence>
<dbReference type="RefSeq" id="WP_111400541.1">
    <property type="nucleotide sequence ID" value="NZ_QKYU01000044.1"/>
</dbReference>
<name>A0A2W7JRT5_9PROT</name>
<dbReference type="Pfam" id="PF04324">
    <property type="entry name" value="Fer2_BFD"/>
    <property type="match status" value="1"/>
</dbReference>
<sequence>MYVCLCNALTDTQVRDAACKGACRPSEVQAHCGCRAQCGTCARAMLAMLRDLPATALAGYAAQMERPA</sequence>
<keyword evidence="1" id="KW-0813">Transport</keyword>
<keyword evidence="5" id="KW-0408">Iron</keyword>
<gene>
    <name evidence="10" type="ORF">C8P66_14419</name>
</gene>
<dbReference type="InterPro" id="IPR052371">
    <property type="entry name" value="BFD-associated_ferredoxin"/>
</dbReference>
<evidence type="ECO:0000256" key="8">
    <source>
        <dbReference type="ARBA" id="ARBA00046332"/>
    </source>
</evidence>
<dbReference type="EMBL" id="QKYU01000044">
    <property type="protein sequence ID" value="PZW37656.1"/>
    <property type="molecule type" value="Genomic_DNA"/>
</dbReference>
<dbReference type="InterPro" id="IPR007419">
    <property type="entry name" value="BFD-like_2Fe2S-bd_dom"/>
</dbReference>
<evidence type="ECO:0000256" key="1">
    <source>
        <dbReference type="ARBA" id="ARBA00022448"/>
    </source>
</evidence>
<dbReference type="OrthoDB" id="7428628at2"/>
<reference evidence="10 11" key="1">
    <citation type="submission" date="2018-06" db="EMBL/GenBank/DDBJ databases">
        <title>Genomic Encyclopedia of Archaeal and Bacterial Type Strains, Phase II (KMG-II): from individual species to whole genera.</title>
        <authorList>
            <person name="Goeker M."/>
        </authorList>
    </citation>
    <scope>NUCLEOTIDE SEQUENCE [LARGE SCALE GENOMIC DNA]</scope>
    <source>
        <strain evidence="10 11">DSM 24525</strain>
    </source>
</reference>
<organism evidence="10 11">
    <name type="scientific">Humitalea rosea</name>
    <dbReference type="NCBI Taxonomy" id="990373"/>
    <lineage>
        <taxon>Bacteria</taxon>
        <taxon>Pseudomonadati</taxon>
        <taxon>Pseudomonadota</taxon>
        <taxon>Alphaproteobacteria</taxon>
        <taxon>Acetobacterales</taxon>
        <taxon>Roseomonadaceae</taxon>
        <taxon>Humitalea</taxon>
    </lineage>
</organism>
<protein>
    <recommendedName>
        <fullName evidence="7">Bacterioferritin-associated ferredoxin</fullName>
    </recommendedName>
</protein>
<evidence type="ECO:0000256" key="2">
    <source>
        <dbReference type="ARBA" id="ARBA00022714"/>
    </source>
</evidence>
<dbReference type="GO" id="GO:0051537">
    <property type="term" value="F:2 iron, 2 sulfur cluster binding"/>
    <property type="evidence" value="ECO:0007669"/>
    <property type="project" value="UniProtKB-KW"/>
</dbReference>
<evidence type="ECO:0000256" key="4">
    <source>
        <dbReference type="ARBA" id="ARBA00022982"/>
    </source>
</evidence>
<dbReference type="PANTHER" id="PTHR37424:SF1">
    <property type="entry name" value="BACTERIOFERRITIN-ASSOCIATED FERREDOXIN"/>
    <property type="match status" value="1"/>
</dbReference>
<keyword evidence="11" id="KW-1185">Reference proteome</keyword>
<keyword evidence="6" id="KW-0411">Iron-sulfur</keyword>
<evidence type="ECO:0000259" key="9">
    <source>
        <dbReference type="Pfam" id="PF04324"/>
    </source>
</evidence>
<evidence type="ECO:0000256" key="7">
    <source>
        <dbReference type="ARBA" id="ARBA00039386"/>
    </source>
</evidence>
<dbReference type="AlphaFoldDB" id="A0A2W7JRT5"/>
<keyword evidence="2" id="KW-0001">2Fe-2S</keyword>
<keyword evidence="4" id="KW-0249">Electron transport</keyword>
<evidence type="ECO:0000256" key="6">
    <source>
        <dbReference type="ARBA" id="ARBA00023014"/>
    </source>
</evidence>
<accession>A0A2W7JRT5</accession>
<keyword evidence="3" id="KW-0479">Metal-binding</keyword>